<dbReference type="AlphaFoldDB" id="A0A9W7C1U1"/>
<evidence type="ECO:0000256" key="11">
    <source>
        <dbReference type="PIRSR" id="PIRSR038994-3"/>
    </source>
</evidence>
<feature type="active site" description="Proton donor/acceptor" evidence="9">
    <location>
        <position position="299"/>
    </location>
</feature>
<feature type="binding site" evidence="11">
    <location>
        <position position="245"/>
    </location>
    <ligand>
        <name>Zn(2+)</name>
        <dbReference type="ChEBI" id="CHEBI:29105"/>
    </ligand>
</feature>
<comment type="similarity">
    <text evidence="1 8">Belongs to the metallo-dependent hydrolases superfamily. NagA family.</text>
</comment>
<dbReference type="InterPro" id="IPR032466">
    <property type="entry name" value="Metal_Hydrolase"/>
</dbReference>
<keyword evidence="4 11" id="KW-0479">Metal-binding</keyword>
<feature type="binding site" evidence="10">
    <location>
        <position position="277"/>
    </location>
    <ligand>
        <name>substrate</name>
    </ligand>
</feature>
<comment type="cofactor">
    <cofactor evidence="11">
        <name>a divalent metal cation</name>
        <dbReference type="ChEBI" id="CHEBI:60240"/>
    </cofactor>
    <text evidence="11">Binds 1 divalent metal cation per subunit.</text>
</comment>
<dbReference type="Proteomes" id="UP001165085">
    <property type="component" value="Unassembled WGS sequence"/>
</dbReference>
<evidence type="ECO:0000256" key="7">
    <source>
        <dbReference type="ARBA" id="ARBA00047647"/>
    </source>
</evidence>
<evidence type="ECO:0000313" key="13">
    <source>
        <dbReference type="EMBL" id="GMH97702.1"/>
    </source>
</evidence>
<keyword evidence="5 8" id="KW-0378">Hydrolase</keyword>
<keyword evidence="14" id="KW-1185">Reference proteome</keyword>
<evidence type="ECO:0000256" key="5">
    <source>
        <dbReference type="ARBA" id="ARBA00022801"/>
    </source>
</evidence>
<dbReference type="Gene3D" id="2.30.40.10">
    <property type="entry name" value="Urease, subunit C, domain 1"/>
    <property type="match status" value="1"/>
</dbReference>
<dbReference type="EMBL" id="BRXY01000500">
    <property type="protein sequence ID" value="GMH97702.1"/>
    <property type="molecule type" value="Genomic_DNA"/>
</dbReference>
<feature type="binding site" evidence="10">
    <location>
        <position position="256"/>
    </location>
    <ligand>
        <name>substrate</name>
    </ligand>
</feature>
<dbReference type="OrthoDB" id="10264777at2759"/>
<dbReference type="NCBIfam" id="TIGR00221">
    <property type="entry name" value="nagA"/>
    <property type="match status" value="1"/>
</dbReference>
<dbReference type="PANTHER" id="PTHR11113:SF14">
    <property type="entry name" value="N-ACETYLGLUCOSAMINE-6-PHOSPHATE DEACETYLASE"/>
    <property type="match status" value="1"/>
</dbReference>
<dbReference type="GO" id="GO:0008448">
    <property type="term" value="F:N-acetylglucosamine-6-phosphate deacetylase activity"/>
    <property type="evidence" value="ECO:0007669"/>
    <property type="project" value="UniProtKB-UniRule"/>
</dbReference>
<dbReference type="GO" id="GO:0046872">
    <property type="term" value="F:metal ion binding"/>
    <property type="evidence" value="ECO:0007669"/>
    <property type="project" value="UniProtKB-KW"/>
</dbReference>
<evidence type="ECO:0000259" key="12">
    <source>
        <dbReference type="Pfam" id="PF01979"/>
    </source>
</evidence>
<feature type="binding site" evidence="10">
    <location>
        <position position="151"/>
    </location>
    <ligand>
        <name>substrate</name>
    </ligand>
</feature>
<reference evidence="14" key="1">
    <citation type="journal article" date="2023" name="Commun. Biol.">
        <title>Genome analysis of Parmales, the sister group of diatoms, reveals the evolutionary specialization of diatoms from phago-mixotrophs to photoautotrophs.</title>
        <authorList>
            <person name="Ban H."/>
            <person name="Sato S."/>
            <person name="Yoshikawa S."/>
            <person name="Yamada K."/>
            <person name="Nakamura Y."/>
            <person name="Ichinomiya M."/>
            <person name="Sato N."/>
            <person name="Blanc-Mathieu R."/>
            <person name="Endo H."/>
            <person name="Kuwata A."/>
            <person name="Ogata H."/>
        </authorList>
    </citation>
    <scope>NUCLEOTIDE SEQUENCE [LARGE SCALE GENOMIC DNA]</scope>
    <source>
        <strain evidence="14">NIES 3701</strain>
    </source>
</reference>
<evidence type="ECO:0000256" key="8">
    <source>
        <dbReference type="PIRNR" id="PIRNR038994"/>
    </source>
</evidence>
<evidence type="ECO:0000256" key="3">
    <source>
        <dbReference type="ARBA" id="ARBA00018029"/>
    </source>
</evidence>
<comment type="caution">
    <text evidence="13">The sequence shown here is derived from an EMBL/GenBank/DDBJ whole genome shotgun (WGS) entry which is preliminary data.</text>
</comment>
<evidence type="ECO:0000256" key="10">
    <source>
        <dbReference type="PIRSR" id="PIRSR038994-2"/>
    </source>
</evidence>
<dbReference type="CDD" id="cd00854">
    <property type="entry name" value="NagA"/>
    <property type="match status" value="1"/>
</dbReference>
<evidence type="ECO:0000256" key="6">
    <source>
        <dbReference type="ARBA" id="ARBA00023277"/>
    </source>
</evidence>
<dbReference type="Gene3D" id="3.20.20.140">
    <property type="entry name" value="Metal-dependent hydrolases"/>
    <property type="match status" value="1"/>
</dbReference>
<feature type="domain" description="Amidohydrolase-related" evidence="12">
    <location>
        <begin position="57"/>
        <end position="401"/>
    </location>
</feature>
<dbReference type="SUPFAM" id="SSF51556">
    <property type="entry name" value="Metallo-dependent hydrolases"/>
    <property type="match status" value="1"/>
</dbReference>
<gene>
    <name evidence="13" type="ORF">TrST_g152</name>
</gene>
<keyword evidence="6 8" id="KW-0119">Carbohydrate metabolism</keyword>
<dbReference type="SUPFAM" id="SSF51338">
    <property type="entry name" value="Composite domain of metallo-dependent hydrolases"/>
    <property type="match status" value="1"/>
</dbReference>
<protein>
    <recommendedName>
        <fullName evidence="3 8">N-acetylglucosamine-6-phosphate deacetylase</fullName>
        <ecNumber evidence="2 8">3.5.1.25</ecNumber>
    </recommendedName>
</protein>
<feature type="binding site" evidence="11">
    <location>
        <position position="224"/>
    </location>
    <ligand>
        <name>Zn(2+)</name>
        <dbReference type="ChEBI" id="CHEBI:29105"/>
    </ligand>
</feature>
<feature type="binding site" evidence="11">
    <location>
        <position position="140"/>
    </location>
    <ligand>
        <name>Zn(2+)</name>
        <dbReference type="ChEBI" id="CHEBI:29105"/>
    </ligand>
</feature>
<evidence type="ECO:0000256" key="2">
    <source>
        <dbReference type="ARBA" id="ARBA00011899"/>
    </source>
</evidence>
<accession>A0A9W7C1U1</accession>
<evidence type="ECO:0000256" key="9">
    <source>
        <dbReference type="PIRSR" id="PIRSR038994-1"/>
    </source>
</evidence>
<evidence type="ECO:0000256" key="1">
    <source>
        <dbReference type="ARBA" id="ARBA00010716"/>
    </source>
</evidence>
<feature type="binding site" evidence="10">
    <location>
        <begin position="333"/>
        <end position="335"/>
    </location>
    <ligand>
        <name>substrate</name>
    </ligand>
</feature>
<dbReference type="InterPro" id="IPR006680">
    <property type="entry name" value="Amidohydro-rel"/>
</dbReference>
<dbReference type="GO" id="GO:0006046">
    <property type="term" value="P:N-acetylglucosamine catabolic process"/>
    <property type="evidence" value="ECO:0007669"/>
    <property type="project" value="TreeGrafter"/>
</dbReference>
<dbReference type="EC" id="3.5.1.25" evidence="2 8"/>
<feature type="binding site" evidence="10">
    <location>
        <begin position="248"/>
        <end position="249"/>
    </location>
    <ligand>
        <name>substrate</name>
    </ligand>
</feature>
<sequence>MASPLLFTNCQVLDPLLDAPVRRNLLVVCGKIADEKEYFYDKKQTRHPTTVDCSDLTLMPGFIDIQINGSHGCDYSSEAQGNMIMHSRLELLKHGCTSHCPTLVSLSKPEYHGILPQLVDPPAPPSCPPLVSENIGIHLEGPHFCPTKKGAHNIKNIHAPFDQAFVPATKKRPRSASQTFESWKEMVGEKWKEVKIVTLAPELPNSLNLIKSLSDNGIVPSVGHSSSTYSVGLEACKNGAKLITHLYNAMTPFHHREPGLIGLSQATNFSIIADGIHVHPTGVKFAFEGNKSGCCLVTDAMGAMGLEDGVHKLGEIEVEKIGMKAVVKGTETLAGSVARIDDCLKNFLEFTECTLTEGVRCVTSNPARVVGLEGKKGSISVGADADLVLWDSGVKRVWKGGVEVQL</sequence>
<dbReference type="InterPro" id="IPR003764">
    <property type="entry name" value="GlcNAc_6-P_deAcase"/>
</dbReference>
<proteinExistence type="inferred from homology"/>
<organism evidence="13 14">
    <name type="scientific">Triparma strigata</name>
    <dbReference type="NCBI Taxonomy" id="1606541"/>
    <lineage>
        <taxon>Eukaryota</taxon>
        <taxon>Sar</taxon>
        <taxon>Stramenopiles</taxon>
        <taxon>Ochrophyta</taxon>
        <taxon>Bolidophyceae</taxon>
        <taxon>Parmales</taxon>
        <taxon>Triparmaceae</taxon>
        <taxon>Triparma</taxon>
    </lineage>
</organism>
<comment type="catalytic activity">
    <reaction evidence="7 8">
        <text>N-acetyl-D-glucosamine 6-phosphate + H2O = D-glucosamine 6-phosphate + acetate</text>
        <dbReference type="Rhea" id="RHEA:22936"/>
        <dbReference type="ChEBI" id="CHEBI:15377"/>
        <dbReference type="ChEBI" id="CHEBI:30089"/>
        <dbReference type="ChEBI" id="CHEBI:57513"/>
        <dbReference type="ChEBI" id="CHEBI:58725"/>
        <dbReference type="EC" id="3.5.1.25"/>
    </reaction>
</comment>
<name>A0A9W7C1U1_9STRA</name>
<evidence type="ECO:0000313" key="14">
    <source>
        <dbReference type="Proteomes" id="UP001165085"/>
    </source>
</evidence>
<dbReference type="PIRSF" id="PIRSF038994">
    <property type="entry name" value="NagA"/>
    <property type="match status" value="1"/>
</dbReference>
<dbReference type="PANTHER" id="PTHR11113">
    <property type="entry name" value="N-ACETYLGLUCOSAMINE-6-PHOSPHATE DEACETYLASE"/>
    <property type="match status" value="1"/>
</dbReference>
<dbReference type="InterPro" id="IPR011059">
    <property type="entry name" value="Metal-dep_hydrolase_composite"/>
</dbReference>
<evidence type="ECO:0000256" key="4">
    <source>
        <dbReference type="ARBA" id="ARBA00022723"/>
    </source>
</evidence>
<dbReference type="Pfam" id="PF01979">
    <property type="entry name" value="Amidohydro_1"/>
    <property type="match status" value="1"/>
</dbReference>